<organism evidence="2 3">
    <name type="scientific">Nephila pilipes</name>
    <name type="common">Giant wood spider</name>
    <name type="synonym">Nephila maculata</name>
    <dbReference type="NCBI Taxonomy" id="299642"/>
    <lineage>
        <taxon>Eukaryota</taxon>
        <taxon>Metazoa</taxon>
        <taxon>Ecdysozoa</taxon>
        <taxon>Arthropoda</taxon>
        <taxon>Chelicerata</taxon>
        <taxon>Arachnida</taxon>
        <taxon>Araneae</taxon>
        <taxon>Araneomorphae</taxon>
        <taxon>Entelegynae</taxon>
        <taxon>Araneoidea</taxon>
        <taxon>Nephilidae</taxon>
        <taxon>Nephila</taxon>
    </lineage>
</organism>
<dbReference type="AlphaFoldDB" id="A0A8X6NTW8"/>
<evidence type="ECO:0000313" key="2">
    <source>
        <dbReference type="EMBL" id="GFT34626.1"/>
    </source>
</evidence>
<evidence type="ECO:0000313" key="3">
    <source>
        <dbReference type="Proteomes" id="UP000887013"/>
    </source>
</evidence>
<evidence type="ECO:0000256" key="1">
    <source>
        <dbReference type="SAM" id="MobiDB-lite"/>
    </source>
</evidence>
<protein>
    <submittedName>
        <fullName evidence="2">Uncharacterized protein</fullName>
    </submittedName>
</protein>
<comment type="caution">
    <text evidence="2">The sequence shown here is derived from an EMBL/GenBank/DDBJ whole genome shotgun (WGS) entry which is preliminary data.</text>
</comment>
<dbReference type="EMBL" id="BMAW01013540">
    <property type="protein sequence ID" value="GFT34626.1"/>
    <property type="molecule type" value="Genomic_DNA"/>
</dbReference>
<gene>
    <name evidence="2" type="ORF">NPIL_88381</name>
</gene>
<feature type="non-terminal residue" evidence="2">
    <location>
        <position position="154"/>
    </location>
</feature>
<name>A0A8X6NTW8_NEPPI</name>
<dbReference type="Proteomes" id="UP000887013">
    <property type="component" value="Unassembled WGS sequence"/>
</dbReference>
<reference evidence="2" key="1">
    <citation type="submission" date="2020-08" db="EMBL/GenBank/DDBJ databases">
        <title>Multicomponent nature underlies the extraordinary mechanical properties of spider dragline silk.</title>
        <authorList>
            <person name="Kono N."/>
            <person name="Nakamura H."/>
            <person name="Mori M."/>
            <person name="Yoshida Y."/>
            <person name="Ohtoshi R."/>
            <person name="Malay A.D."/>
            <person name="Moran D.A.P."/>
            <person name="Tomita M."/>
            <person name="Numata K."/>
            <person name="Arakawa K."/>
        </authorList>
    </citation>
    <scope>NUCLEOTIDE SEQUENCE</scope>
</reference>
<accession>A0A8X6NTW8</accession>
<feature type="compositionally biased region" description="Polar residues" evidence="1">
    <location>
        <begin position="42"/>
        <end position="59"/>
    </location>
</feature>
<keyword evidence="3" id="KW-1185">Reference proteome</keyword>
<proteinExistence type="predicted"/>
<sequence>MSSNDSKRVFQTDLKGNIGHFDTTSLRCANTLERSENEYQTMTNDRMSESQVYQTSPKYSSPIKDSDTEVVEIDTRKTFPLCQDYICEEIPNLPVKCCDSREESSELKLKNQHEGSVTLSDVGRCIRNATDSLLGMDYCDSDNLLEITNSQFMD</sequence>
<feature type="region of interest" description="Disordered" evidence="1">
    <location>
        <begin position="42"/>
        <end position="67"/>
    </location>
</feature>